<dbReference type="EMBL" id="BQKI01000093">
    <property type="protein sequence ID" value="GJN37092.1"/>
    <property type="molecule type" value="Genomic_DNA"/>
</dbReference>
<comment type="similarity">
    <text evidence="1">Belongs to the peptidase S10 family.</text>
</comment>
<evidence type="ECO:0000313" key="3">
    <source>
        <dbReference type="EMBL" id="GJN37092.1"/>
    </source>
</evidence>
<dbReference type="PANTHER" id="PTHR11802:SF491">
    <property type="entry name" value="OS04G0321700 PROTEIN"/>
    <property type="match status" value="1"/>
</dbReference>
<feature type="signal peptide" evidence="2">
    <location>
        <begin position="1"/>
        <end position="25"/>
    </location>
</feature>
<evidence type="ECO:0000313" key="4">
    <source>
        <dbReference type="Proteomes" id="UP001054889"/>
    </source>
</evidence>
<dbReference type="GO" id="GO:0019748">
    <property type="term" value="P:secondary metabolic process"/>
    <property type="evidence" value="ECO:0007669"/>
    <property type="project" value="TreeGrafter"/>
</dbReference>
<dbReference type="SUPFAM" id="SSF53474">
    <property type="entry name" value="alpha/beta-Hydrolases"/>
    <property type="match status" value="1"/>
</dbReference>
<gene>
    <name evidence="3" type="primary">gb26015</name>
    <name evidence="3" type="ORF">PR202_gb26015</name>
</gene>
<sequence length="126" mass="13434">MTSPFFFPVFLHVAAVAFLASLATAAPEDHLVAGLPGFHGAFPSKHYSGYVTVDEASERSLFDYLVLSERDPATDPVVVWLNGGPGCSSFDGFVYENGPFNIEPGSTHGGLPKLKLNSNSWSKSVA</sequence>
<dbReference type="GO" id="GO:0004185">
    <property type="term" value="F:serine-type carboxypeptidase activity"/>
    <property type="evidence" value="ECO:0007669"/>
    <property type="project" value="InterPro"/>
</dbReference>
<dbReference type="InterPro" id="IPR029058">
    <property type="entry name" value="AB_hydrolase_fold"/>
</dbReference>
<proteinExistence type="inferred from homology"/>
<dbReference type="GO" id="GO:0006508">
    <property type="term" value="P:proteolysis"/>
    <property type="evidence" value="ECO:0007669"/>
    <property type="project" value="InterPro"/>
</dbReference>
<dbReference type="PANTHER" id="PTHR11802">
    <property type="entry name" value="SERINE PROTEASE FAMILY S10 SERINE CARBOXYPEPTIDASE"/>
    <property type="match status" value="1"/>
</dbReference>
<dbReference type="InterPro" id="IPR001563">
    <property type="entry name" value="Peptidase_S10"/>
</dbReference>
<reference evidence="3" key="2">
    <citation type="submission" date="2021-12" db="EMBL/GenBank/DDBJ databases">
        <title>Resequencing data analysis of finger millet.</title>
        <authorList>
            <person name="Hatakeyama M."/>
            <person name="Aluri S."/>
            <person name="Balachadran M.T."/>
            <person name="Sivarajan S.R."/>
            <person name="Poveda L."/>
            <person name="Shimizu-Inatsugi R."/>
            <person name="Schlapbach R."/>
            <person name="Sreeman S.M."/>
            <person name="Shimizu K.K."/>
        </authorList>
    </citation>
    <scope>NUCLEOTIDE SEQUENCE</scope>
</reference>
<dbReference type="Proteomes" id="UP001054889">
    <property type="component" value="Unassembled WGS sequence"/>
</dbReference>
<evidence type="ECO:0000256" key="2">
    <source>
        <dbReference type="SAM" id="SignalP"/>
    </source>
</evidence>
<keyword evidence="4" id="KW-1185">Reference proteome</keyword>
<feature type="chain" id="PRO_5043360661" evidence="2">
    <location>
        <begin position="26"/>
        <end position="126"/>
    </location>
</feature>
<reference evidence="3" key="1">
    <citation type="journal article" date="2018" name="DNA Res.">
        <title>Multiple hybrid de novo genome assembly of finger millet, an orphan allotetraploid crop.</title>
        <authorList>
            <person name="Hatakeyama M."/>
            <person name="Aluri S."/>
            <person name="Balachadran M.T."/>
            <person name="Sivarajan S.R."/>
            <person name="Patrignani A."/>
            <person name="Gruter S."/>
            <person name="Poveda L."/>
            <person name="Shimizu-Inatsugi R."/>
            <person name="Baeten J."/>
            <person name="Francoijs K.J."/>
            <person name="Nataraja K.N."/>
            <person name="Reddy Y.A.N."/>
            <person name="Phadnis S."/>
            <person name="Ravikumar R.L."/>
            <person name="Schlapbach R."/>
            <person name="Sreeman S.M."/>
            <person name="Shimizu K.K."/>
        </authorList>
    </citation>
    <scope>NUCLEOTIDE SEQUENCE</scope>
</reference>
<dbReference type="GO" id="GO:0016747">
    <property type="term" value="F:acyltransferase activity, transferring groups other than amino-acyl groups"/>
    <property type="evidence" value="ECO:0007669"/>
    <property type="project" value="TreeGrafter"/>
</dbReference>
<keyword evidence="2" id="KW-0732">Signal</keyword>
<dbReference type="Pfam" id="PF00450">
    <property type="entry name" value="Peptidase_S10"/>
    <property type="match status" value="1"/>
</dbReference>
<comment type="caution">
    <text evidence="3">The sequence shown here is derived from an EMBL/GenBank/DDBJ whole genome shotgun (WGS) entry which is preliminary data.</text>
</comment>
<organism evidence="3 4">
    <name type="scientific">Eleusine coracana subsp. coracana</name>
    <dbReference type="NCBI Taxonomy" id="191504"/>
    <lineage>
        <taxon>Eukaryota</taxon>
        <taxon>Viridiplantae</taxon>
        <taxon>Streptophyta</taxon>
        <taxon>Embryophyta</taxon>
        <taxon>Tracheophyta</taxon>
        <taxon>Spermatophyta</taxon>
        <taxon>Magnoliopsida</taxon>
        <taxon>Liliopsida</taxon>
        <taxon>Poales</taxon>
        <taxon>Poaceae</taxon>
        <taxon>PACMAD clade</taxon>
        <taxon>Chloridoideae</taxon>
        <taxon>Cynodonteae</taxon>
        <taxon>Eleusininae</taxon>
        <taxon>Eleusine</taxon>
    </lineage>
</organism>
<name>A0AAV5FR32_ELECO</name>
<evidence type="ECO:0000256" key="1">
    <source>
        <dbReference type="ARBA" id="ARBA00009431"/>
    </source>
</evidence>
<dbReference type="Gene3D" id="3.40.50.1820">
    <property type="entry name" value="alpha/beta hydrolase"/>
    <property type="match status" value="1"/>
</dbReference>
<protein>
    <submittedName>
        <fullName evidence="3">Uncharacterized protein</fullName>
    </submittedName>
</protein>
<dbReference type="AlphaFoldDB" id="A0AAV5FR32"/>
<accession>A0AAV5FR32</accession>